<proteinExistence type="predicted"/>
<organism evidence="1">
    <name type="scientific">Octopus bimaculoides</name>
    <name type="common">California two-spotted octopus</name>
    <dbReference type="NCBI Taxonomy" id="37653"/>
    <lineage>
        <taxon>Eukaryota</taxon>
        <taxon>Metazoa</taxon>
        <taxon>Spiralia</taxon>
        <taxon>Lophotrochozoa</taxon>
        <taxon>Mollusca</taxon>
        <taxon>Cephalopoda</taxon>
        <taxon>Coleoidea</taxon>
        <taxon>Octopodiformes</taxon>
        <taxon>Octopoda</taxon>
        <taxon>Incirrata</taxon>
        <taxon>Octopodidae</taxon>
        <taxon>Octopus</taxon>
    </lineage>
</organism>
<name>A0A0L8GCU5_OCTBM</name>
<gene>
    <name evidence="1" type="ORF">OCBIM_22035679mg</name>
</gene>
<accession>A0A0L8GCU5</accession>
<reference evidence="1" key="1">
    <citation type="submission" date="2015-07" db="EMBL/GenBank/DDBJ databases">
        <title>MeaNS - Measles Nucleotide Surveillance Program.</title>
        <authorList>
            <person name="Tran T."/>
            <person name="Druce J."/>
        </authorList>
    </citation>
    <scope>NUCLEOTIDE SEQUENCE</scope>
    <source>
        <strain evidence="1">UCB-OBI-ISO-001</strain>
        <tissue evidence="1">Gonad</tissue>
    </source>
</reference>
<dbReference type="EMBL" id="KQ422515">
    <property type="protein sequence ID" value="KOF74748.1"/>
    <property type="molecule type" value="Genomic_DNA"/>
</dbReference>
<sequence>MKQIVTRFYFENNLVIRNEDIGSHKKHPTMKTFSNRHVHPMKLLLWRLWVDCSSHKSNIQTLICCTKKYRVKSDFKTCCSNTLQFFA</sequence>
<evidence type="ECO:0000313" key="1">
    <source>
        <dbReference type="EMBL" id="KOF74748.1"/>
    </source>
</evidence>
<dbReference type="AlphaFoldDB" id="A0A0L8GCU5"/>
<protein>
    <submittedName>
        <fullName evidence="1">Uncharacterized protein</fullName>
    </submittedName>
</protein>